<evidence type="ECO:0000313" key="3">
    <source>
        <dbReference type="Proteomes" id="UP000020218"/>
    </source>
</evidence>
<proteinExistence type="predicted"/>
<sequence length="59" mass="6489">MMPKVSPKSSLRNGPSTPCGSVWRMSPTFLRTWYQMSGTLAGGVDVFRSTKIVVWPATV</sequence>
<dbReference type="AlphaFoldDB" id="A0A011PTS5"/>
<dbReference type="EMBL" id="JFAX01000001">
    <property type="protein sequence ID" value="EXI69764.1"/>
    <property type="molecule type" value="Genomic_DNA"/>
</dbReference>
<organism evidence="2 3">
    <name type="scientific">Candidatus Accumulibacter adjunctus</name>
    <dbReference type="NCBI Taxonomy" id="1454001"/>
    <lineage>
        <taxon>Bacteria</taxon>
        <taxon>Pseudomonadati</taxon>
        <taxon>Pseudomonadota</taxon>
        <taxon>Betaproteobacteria</taxon>
        <taxon>Candidatus Accumulibacter</taxon>
    </lineage>
</organism>
<feature type="region of interest" description="Disordered" evidence="1">
    <location>
        <begin position="1"/>
        <end position="21"/>
    </location>
</feature>
<reference evidence="2" key="1">
    <citation type="submission" date="2014-02" db="EMBL/GenBank/DDBJ databases">
        <title>Expanding our view of genomic diversity in Candidatus Accumulibacter clades.</title>
        <authorList>
            <person name="Skennerton C.T."/>
            <person name="Barr J.J."/>
            <person name="Slater F.R."/>
            <person name="Bond P.L."/>
            <person name="Tyson G.W."/>
        </authorList>
    </citation>
    <scope>NUCLEOTIDE SEQUENCE [LARGE SCALE GENOMIC DNA]</scope>
</reference>
<protein>
    <submittedName>
        <fullName evidence="2">Uncharacterized protein</fullName>
    </submittedName>
</protein>
<keyword evidence="3" id="KW-1185">Reference proteome</keyword>
<dbReference type="Proteomes" id="UP000020218">
    <property type="component" value="Unassembled WGS sequence"/>
</dbReference>
<evidence type="ECO:0000256" key="1">
    <source>
        <dbReference type="SAM" id="MobiDB-lite"/>
    </source>
</evidence>
<gene>
    <name evidence="2" type="ORF">AW08_00257</name>
</gene>
<feature type="compositionally biased region" description="Polar residues" evidence="1">
    <location>
        <begin position="7"/>
        <end position="19"/>
    </location>
</feature>
<comment type="caution">
    <text evidence="2">The sequence shown here is derived from an EMBL/GenBank/DDBJ whole genome shotgun (WGS) entry which is preliminary data.</text>
</comment>
<name>A0A011PTS5_9PROT</name>
<evidence type="ECO:0000313" key="2">
    <source>
        <dbReference type="EMBL" id="EXI69764.1"/>
    </source>
</evidence>
<accession>A0A011PTS5</accession>